<proteinExistence type="predicted"/>
<sequence length="425" mass="46200">MTAIFVILIQFMFYTEVMNNPCPSDNNTVPVCTNGTHNYARANIPVNGSVGDGCICDVTLVRAESTGRNTVQVTNVGSGQGQECGYKVVNYNTTNNDSWTCSTNDTFDYGLSQNESFPLIFTRDATHSTGFCLYLKANQKDTAFTITCWRRDTALNKSNTSNETETWTPNATLSDGVIIGGAAGGACLLLLLVIVVVVCLVNRRKDKNYDKPSLRERGETCYETIHHDQPISMDNDLHVGTGSTKASDRNSKGNRPSTDMIYLENDMYVSGDSVTTTANFPSCRQGDVSVHSVPNNPSPTKRSPSSPDYTDIDDFPGERQDKSREQSTSNTAAFIVDKNQKVNNVYAVVNKKPKSGQTGVSIGDSPNQNSGNPTQTFSVAQSPNPNNVYAVVNKKPKVMSNTSKPSKPSKRAKTVKPPVAPKPKT</sequence>
<evidence type="ECO:0000313" key="4">
    <source>
        <dbReference type="EMBL" id="KAK6173740.1"/>
    </source>
</evidence>
<comment type="caution">
    <text evidence="4">The sequence shown here is derived from an EMBL/GenBank/DDBJ whole genome shotgun (WGS) entry which is preliminary data.</text>
</comment>
<feature type="region of interest" description="Disordered" evidence="1">
    <location>
        <begin position="232"/>
        <end position="260"/>
    </location>
</feature>
<protein>
    <submittedName>
        <fullName evidence="4">Uncharacterized protein</fullName>
    </submittedName>
</protein>
<evidence type="ECO:0000256" key="1">
    <source>
        <dbReference type="SAM" id="MobiDB-lite"/>
    </source>
</evidence>
<keyword evidence="3" id="KW-0732">Signal</keyword>
<accession>A0AAN8JBE5</accession>
<keyword evidence="2" id="KW-0812">Transmembrane</keyword>
<organism evidence="4 5">
    <name type="scientific">Patella caerulea</name>
    <name type="common">Rayed Mediterranean limpet</name>
    <dbReference type="NCBI Taxonomy" id="87958"/>
    <lineage>
        <taxon>Eukaryota</taxon>
        <taxon>Metazoa</taxon>
        <taxon>Spiralia</taxon>
        <taxon>Lophotrochozoa</taxon>
        <taxon>Mollusca</taxon>
        <taxon>Gastropoda</taxon>
        <taxon>Patellogastropoda</taxon>
        <taxon>Patelloidea</taxon>
        <taxon>Patellidae</taxon>
        <taxon>Patella</taxon>
    </lineage>
</organism>
<keyword evidence="5" id="KW-1185">Reference proteome</keyword>
<feature type="region of interest" description="Disordered" evidence="1">
    <location>
        <begin position="279"/>
        <end position="335"/>
    </location>
</feature>
<evidence type="ECO:0000313" key="5">
    <source>
        <dbReference type="Proteomes" id="UP001347796"/>
    </source>
</evidence>
<reference evidence="4 5" key="1">
    <citation type="submission" date="2024-01" db="EMBL/GenBank/DDBJ databases">
        <title>The genome of the rayed Mediterranean limpet Patella caerulea (Linnaeus, 1758).</title>
        <authorList>
            <person name="Anh-Thu Weber A."/>
            <person name="Halstead-Nussloch G."/>
        </authorList>
    </citation>
    <scope>NUCLEOTIDE SEQUENCE [LARGE SCALE GENOMIC DNA]</scope>
    <source>
        <strain evidence="4">AATW-2023a</strain>
        <tissue evidence="4">Whole specimen</tissue>
    </source>
</reference>
<feature type="compositionally biased region" description="Basic and acidic residues" evidence="1">
    <location>
        <begin position="316"/>
        <end position="325"/>
    </location>
</feature>
<keyword evidence="2" id="KW-0472">Membrane</keyword>
<evidence type="ECO:0000256" key="3">
    <source>
        <dbReference type="SAM" id="SignalP"/>
    </source>
</evidence>
<gene>
    <name evidence="4" type="ORF">SNE40_017144</name>
</gene>
<feature type="compositionally biased region" description="Polar residues" evidence="1">
    <location>
        <begin position="355"/>
        <end position="387"/>
    </location>
</feature>
<dbReference type="EMBL" id="JAZGQO010000011">
    <property type="protein sequence ID" value="KAK6173740.1"/>
    <property type="molecule type" value="Genomic_DNA"/>
</dbReference>
<dbReference type="AlphaFoldDB" id="A0AAN8JBE5"/>
<feature type="region of interest" description="Disordered" evidence="1">
    <location>
        <begin position="354"/>
        <end position="425"/>
    </location>
</feature>
<dbReference type="Proteomes" id="UP001347796">
    <property type="component" value="Unassembled WGS sequence"/>
</dbReference>
<name>A0AAN8JBE5_PATCE</name>
<feature type="compositionally biased region" description="Polar residues" evidence="1">
    <location>
        <begin position="292"/>
        <end position="308"/>
    </location>
</feature>
<feature type="signal peptide" evidence="3">
    <location>
        <begin position="1"/>
        <end position="19"/>
    </location>
</feature>
<feature type="transmembrane region" description="Helical" evidence="2">
    <location>
        <begin position="177"/>
        <end position="201"/>
    </location>
</feature>
<feature type="chain" id="PRO_5043009459" evidence="3">
    <location>
        <begin position="20"/>
        <end position="425"/>
    </location>
</feature>
<keyword evidence="2" id="KW-1133">Transmembrane helix</keyword>
<evidence type="ECO:0000256" key="2">
    <source>
        <dbReference type="SAM" id="Phobius"/>
    </source>
</evidence>